<gene>
    <name evidence="12" type="ORF">FB461_1775</name>
</gene>
<organism evidence="12 13">
    <name type="scientific">Rarobacter faecitabidus</name>
    <dbReference type="NCBI Taxonomy" id="13243"/>
    <lineage>
        <taxon>Bacteria</taxon>
        <taxon>Bacillati</taxon>
        <taxon>Actinomycetota</taxon>
        <taxon>Actinomycetes</taxon>
        <taxon>Micrococcales</taxon>
        <taxon>Rarobacteraceae</taxon>
        <taxon>Rarobacter</taxon>
    </lineage>
</organism>
<dbReference type="AlphaFoldDB" id="A0A542ZP55"/>
<dbReference type="InterPro" id="IPR003374">
    <property type="entry name" value="ApbE-like_sf"/>
</dbReference>
<evidence type="ECO:0000313" key="12">
    <source>
        <dbReference type="EMBL" id="TQL62138.1"/>
    </source>
</evidence>
<evidence type="ECO:0000256" key="9">
    <source>
        <dbReference type="ARBA" id="ARBA00031306"/>
    </source>
</evidence>
<accession>A0A542ZP55</accession>
<evidence type="ECO:0000256" key="2">
    <source>
        <dbReference type="ARBA" id="ARBA00011955"/>
    </source>
</evidence>
<dbReference type="EC" id="2.7.1.180" evidence="2"/>
<comment type="caution">
    <text evidence="12">The sequence shown here is derived from an EMBL/GenBank/DDBJ whole genome shotgun (WGS) entry which is preliminary data.</text>
</comment>
<comment type="cofactor">
    <cofactor evidence="1">
        <name>Mg(2+)</name>
        <dbReference type="ChEBI" id="CHEBI:18420"/>
    </cofactor>
</comment>
<evidence type="ECO:0000256" key="1">
    <source>
        <dbReference type="ARBA" id="ARBA00001946"/>
    </source>
</evidence>
<keyword evidence="7" id="KW-0274">FAD</keyword>
<evidence type="ECO:0000256" key="8">
    <source>
        <dbReference type="ARBA" id="ARBA00022842"/>
    </source>
</evidence>
<keyword evidence="12" id="KW-0449">Lipoprotein</keyword>
<evidence type="ECO:0000256" key="6">
    <source>
        <dbReference type="ARBA" id="ARBA00022723"/>
    </source>
</evidence>
<dbReference type="PANTHER" id="PTHR30040:SF2">
    <property type="entry name" value="FAD:PROTEIN FMN TRANSFERASE"/>
    <property type="match status" value="1"/>
</dbReference>
<keyword evidence="6" id="KW-0479">Metal-binding</keyword>
<keyword evidence="4" id="KW-0285">Flavoprotein</keyword>
<dbReference type="GO" id="GO:0046872">
    <property type="term" value="F:metal ion binding"/>
    <property type="evidence" value="ECO:0007669"/>
    <property type="project" value="UniProtKB-KW"/>
</dbReference>
<dbReference type="GO" id="GO:0016740">
    <property type="term" value="F:transferase activity"/>
    <property type="evidence" value="ECO:0007669"/>
    <property type="project" value="UniProtKB-KW"/>
</dbReference>
<keyword evidence="5" id="KW-0808">Transferase</keyword>
<keyword evidence="8" id="KW-0460">Magnesium</keyword>
<dbReference type="EMBL" id="VFOS01000002">
    <property type="protein sequence ID" value="TQL62138.1"/>
    <property type="molecule type" value="Genomic_DNA"/>
</dbReference>
<dbReference type="Proteomes" id="UP000315389">
    <property type="component" value="Unassembled WGS sequence"/>
</dbReference>
<name>A0A542ZP55_RARFA</name>
<feature type="region of interest" description="Disordered" evidence="11">
    <location>
        <begin position="269"/>
        <end position="295"/>
    </location>
</feature>
<dbReference type="Pfam" id="PF02424">
    <property type="entry name" value="ApbE"/>
    <property type="match status" value="1"/>
</dbReference>
<evidence type="ECO:0000256" key="3">
    <source>
        <dbReference type="ARBA" id="ARBA00016337"/>
    </source>
</evidence>
<dbReference type="OrthoDB" id="3728306at2"/>
<evidence type="ECO:0000256" key="4">
    <source>
        <dbReference type="ARBA" id="ARBA00022630"/>
    </source>
</evidence>
<evidence type="ECO:0000256" key="11">
    <source>
        <dbReference type="SAM" id="MobiDB-lite"/>
    </source>
</evidence>
<feature type="compositionally biased region" description="Polar residues" evidence="11">
    <location>
        <begin position="269"/>
        <end position="280"/>
    </location>
</feature>
<evidence type="ECO:0000256" key="5">
    <source>
        <dbReference type="ARBA" id="ARBA00022679"/>
    </source>
</evidence>
<proteinExistence type="predicted"/>
<dbReference type="InterPro" id="IPR024932">
    <property type="entry name" value="ApbE"/>
</dbReference>
<evidence type="ECO:0000256" key="7">
    <source>
        <dbReference type="ARBA" id="ARBA00022827"/>
    </source>
</evidence>
<sequence>MHSLGFEAIGTRWELSTPRPIAPEILARIHAVIDEYDRTFSRFRPDSAVTALAAGAGEIEVPPYAGELFELYHRLGDLTGGAVNPLIGRSLEALGYDARYTLRPVGEPVAAPAFADFVELDGRVLRSEPGVLIDVGAAGKGQLVDLVAGVLASADSDADDAPLAGGAVVDAGGDMRVVGSLVQPLRVGLEDPADTGRVIGVVELNGGAGRSDGEWPALAGSAPNRRRWAGGMHHILDAATGLPIGDRAAMAAGSFGGTVATLPAASGLTRPNVSTRSSARPASVDAGSPRVAGSPMVNARPPLATWAMASSAMIADGATTALFFADPALVAAELGCAAMSFDADRRAIWSANFTVEDLS</sequence>
<dbReference type="Gene3D" id="3.10.520.10">
    <property type="entry name" value="ApbE-like domains"/>
    <property type="match status" value="1"/>
</dbReference>
<comment type="catalytic activity">
    <reaction evidence="10">
        <text>L-threonyl-[protein] + FAD = FMN-L-threonyl-[protein] + AMP + H(+)</text>
        <dbReference type="Rhea" id="RHEA:36847"/>
        <dbReference type="Rhea" id="RHEA-COMP:11060"/>
        <dbReference type="Rhea" id="RHEA-COMP:11061"/>
        <dbReference type="ChEBI" id="CHEBI:15378"/>
        <dbReference type="ChEBI" id="CHEBI:30013"/>
        <dbReference type="ChEBI" id="CHEBI:57692"/>
        <dbReference type="ChEBI" id="CHEBI:74257"/>
        <dbReference type="ChEBI" id="CHEBI:456215"/>
        <dbReference type="EC" id="2.7.1.180"/>
    </reaction>
</comment>
<dbReference type="RefSeq" id="WP_142121174.1">
    <property type="nucleotide sequence ID" value="NZ_BAAASV010000002.1"/>
</dbReference>
<protein>
    <recommendedName>
        <fullName evidence="3">FAD:protein FMN transferase</fullName>
        <ecNumber evidence="2">2.7.1.180</ecNumber>
    </recommendedName>
    <alternativeName>
        <fullName evidence="9">Flavin transferase</fullName>
    </alternativeName>
</protein>
<keyword evidence="13" id="KW-1185">Reference proteome</keyword>
<evidence type="ECO:0000256" key="10">
    <source>
        <dbReference type="ARBA" id="ARBA00048540"/>
    </source>
</evidence>
<dbReference type="SUPFAM" id="SSF143631">
    <property type="entry name" value="ApbE-like"/>
    <property type="match status" value="1"/>
</dbReference>
<reference evidence="12 13" key="1">
    <citation type="submission" date="2019-06" db="EMBL/GenBank/DDBJ databases">
        <title>Sequencing the genomes of 1000 actinobacteria strains.</title>
        <authorList>
            <person name="Klenk H.-P."/>
        </authorList>
    </citation>
    <scope>NUCLEOTIDE SEQUENCE [LARGE SCALE GENOMIC DNA]</scope>
    <source>
        <strain evidence="12 13">DSM 4813</strain>
    </source>
</reference>
<dbReference type="PANTHER" id="PTHR30040">
    <property type="entry name" value="THIAMINE BIOSYNTHESIS LIPOPROTEIN APBE"/>
    <property type="match status" value="1"/>
</dbReference>
<evidence type="ECO:0000313" key="13">
    <source>
        <dbReference type="Proteomes" id="UP000315389"/>
    </source>
</evidence>